<evidence type="ECO:0000256" key="1">
    <source>
        <dbReference type="ARBA" id="ARBA00010875"/>
    </source>
</evidence>
<evidence type="ECO:0000256" key="6">
    <source>
        <dbReference type="ARBA" id="ARBA00022833"/>
    </source>
</evidence>
<gene>
    <name evidence="7" type="primary">ybeY</name>
    <name evidence="8" type="ordered locus">Spirs_2448</name>
</gene>
<feature type="binding site" evidence="7">
    <location>
        <position position="127"/>
    </location>
    <ligand>
        <name>Zn(2+)</name>
        <dbReference type="ChEBI" id="CHEBI:29105"/>
        <note>catalytic</note>
    </ligand>
</feature>
<dbReference type="GO" id="GO:0008270">
    <property type="term" value="F:zinc ion binding"/>
    <property type="evidence" value="ECO:0007669"/>
    <property type="project" value="UniProtKB-UniRule"/>
</dbReference>
<sequence length="153" mass="17259">MNRVEVDAKDVEPPSWLPAIEPFCVAVLRSLDILNWELSILFCNDDTMRDLNRTWRGIDAPTDVLSFSQLEEENVVSGSEDGSVYAGDIVISLDTLDLHSKLFSVAREEELKRLLIHGILHLAGYDHETNEGSEPMLTLQEEIVKTFSGVRLF</sequence>
<organism evidence="8 9">
    <name type="scientific">Sediminispirochaeta smaragdinae (strain DSM 11293 / JCM 15392 / SEBR 4228)</name>
    <name type="common">Spirochaeta smaragdinae</name>
    <dbReference type="NCBI Taxonomy" id="573413"/>
    <lineage>
        <taxon>Bacteria</taxon>
        <taxon>Pseudomonadati</taxon>
        <taxon>Spirochaetota</taxon>
        <taxon>Spirochaetia</taxon>
        <taxon>Spirochaetales</taxon>
        <taxon>Spirochaetaceae</taxon>
        <taxon>Sediminispirochaeta</taxon>
    </lineage>
</organism>
<dbReference type="STRING" id="573413.Spirs_2448"/>
<keyword evidence="9" id="KW-1185">Reference proteome</keyword>
<dbReference type="Proteomes" id="UP000002318">
    <property type="component" value="Chromosome"/>
</dbReference>
<evidence type="ECO:0000313" key="8">
    <source>
        <dbReference type="EMBL" id="ADK81562.1"/>
    </source>
</evidence>
<dbReference type="EC" id="3.1.-.-" evidence="7"/>
<proteinExistence type="inferred from homology"/>
<evidence type="ECO:0000313" key="9">
    <source>
        <dbReference type="Proteomes" id="UP000002318"/>
    </source>
</evidence>
<protein>
    <recommendedName>
        <fullName evidence="7">Endoribonuclease YbeY</fullName>
        <ecNumber evidence="7">3.1.-.-</ecNumber>
    </recommendedName>
</protein>
<comment type="function">
    <text evidence="7">Single strand-specific metallo-endoribonuclease involved in late-stage 70S ribosome quality control and in maturation of the 3' terminus of the 16S rRNA.</text>
</comment>
<feature type="binding site" evidence="7">
    <location>
        <position position="117"/>
    </location>
    <ligand>
        <name>Zn(2+)</name>
        <dbReference type="ChEBI" id="CHEBI:29105"/>
        <note>catalytic</note>
    </ligand>
</feature>
<evidence type="ECO:0000256" key="7">
    <source>
        <dbReference type="HAMAP-Rule" id="MF_00009"/>
    </source>
</evidence>
<dbReference type="NCBIfam" id="TIGR00043">
    <property type="entry name" value="rRNA maturation RNase YbeY"/>
    <property type="match status" value="1"/>
</dbReference>
<keyword evidence="2 7" id="KW-0540">Nuclease</keyword>
<comment type="subcellular location">
    <subcellularLocation>
        <location evidence="7">Cytoplasm</location>
    </subcellularLocation>
</comment>
<evidence type="ECO:0000256" key="3">
    <source>
        <dbReference type="ARBA" id="ARBA00022723"/>
    </source>
</evidence>
<evidence type="ECO:0000256" key="2">
    <source>
        <dbReference type="ARBA" id="ARBA00022722"/>
    </source>
</evidence>
<dbReference type="InterPro" id="IPR023091">
    <property type="entry name" value="MetalPrtase_cat_dom_sf_prd"/>
</dbReference>
<dbReference type="KEGG" id="ssm:Spirs_2448"/>
<evidence type="ECO:0000256" key="4">
    <source>
        <dbReference type="ARBA" id="ARBA00022759"/>
    </source>
</evidence>
<dbReference type="RefSeq" id="WP_013255025.1">
    <property type="nucleotide sequence ID" value="NC_014364.1"/>
</dbReference>
<dbReference type="PANTHER" id="PTHR46986:SF1">
    <property type="entry name" value="ENDORIBONUCLEASE YBEY, CHLOROPLASTIC"/>
    <property type="match status" value="1"/>
</dbReference>
<dbReference type="HOGENOM" id="CLU_106710_3_3_12"/>
<dbReference type="GO" id="GO:0004521">
    <property type="term" value="F:RNA endonuclease activity"/>
    <property type="evidence" value="ECO:0007669"/>
    <property type="project" value="UniProtKB-UniRule"/>
</dbReference>
<dbReference type="GO" id="GO:0004222">
    <property type="term" value="F:metalloendopeptidase activity"/>
    <property type="evidence" value="ECO:0007669"/>
    <property type="project" value="InterPro"/>
</dbReference>
<dbReference type="AlphaFoldDB" id="E1R3D1"/>
<dbReference type="eggNOG" id="COG0319">
    <property type="taxonomic scope" value="Bacteria"/>
</dbReference>
<evidence type="ECO:0000256" key="5">
    <source>
        <dbReference type="ARBA" id="ARBA00022801"/>
    </source>
</evidence>
<reference evidence="8 9" key="1">
    <citation type="journal article" date="2010" name="Stand. Genomic Sci.">
        <title>Complete genome sequence of Spirochaeta smaragdinae type strain (SEBR 4228).</title>
        <authorList>
            <person name="Mavromatis K."/>
            <person name="Yasawong M."/>
            <person name="Chertkov O."/>
            <person name="Lapidus A."/>
            <person name="Lucas S."/>
            <person name="Nolan M."/>
            <person name="Del Rio T.G."/>
            <person name="Tice H."/>
            <person name="Cheng J.F."/>
            <person name="Pitluck S."/>
            <person name="Liolios K."/>
            <person name="Ivanova N."/>
            <person name="Tapia R."/>
            <person name="Han C."/>
            <person name="Bruce D."/>
            <person name="Goodwin L."/>
            <person name="Pati A."/>
            <person name="Chen A."/>
            <person name="Palaniappan K."/>
            <person name="Land M."/>
            <person name="Hauser L."/>
            <person name="Chang Y.J."/>
            <person name="Jeffries C.D."/>
            <person name="Detter J.C."/>
            <person name="Rohde M."/>
            <person name="Brambilla E."/>
            <person name="Spring S."/>
            <person name="Goker M."/>
            <person name="Sikorski J."/>
            <person name="Woyke T."/>
            <person name="Bristow J."/>
            <person name="Eisen J.A."/>
            <person name="Markowitz V."/>
            <person name="Hugenholtz P."/>
            <person name="Klenk H.P."/>
            <person name="Kyrpides N.C."/>
        </authorList>
    </citation>
    <scope>NUCLEOTIDE SEQUENCE [LARGE SCALE GENOMIC DNA]</scope>
    <source>
        <strain evidence="9">DSM 11293 / JCM 15392 / SEBR 4228</strain>
    </source>
</reference>
<keyword evidence="7" id="KW-0963">Cytoplasm</keyword>
<dbReference type="Pfam" id="PF02130">
    <property type="entry name" value="YbeY"/>
    <property type="match status" value="1"/>
</dbReference>
<keyword evidence="6 7" id="KW-0862">Zinc</keyword>
<keyword evidence="7" id="KW-0690">Ribosome biogenesis</keyword>
<comment type="cofactor">
    <cofactor evidence="7">
        <name>Zn(2+)</name>
        <dbReference type="ChEBI" id="CHEBI:29105"/>
    </cofactor>
    <text evidence="7">Binds 1 zinc ion.</text>
</comment>
<dbReference type="GO" id="GO:0005737">
    <property type="term" value="C:cytoplasm"/>
    <property type="evidence" value="ECO:0007669"/>
    <property type="project" value="UniProtKB-SubCell"/>
</dbReference>
<dbReference type="EMBL" id="CP002116">
    <property type="protein sequence ID" value="ADK81562.1"/>
    <property type="molecule type" value="Genomic_DNA"/>
</dbReference>
<keyword evidence="4 7" id="KW-0255">Endonuclease</keyword>
<name>E1R3D1_SEDSS</name>
<comment type="similarity">
    <text evidence="1 7">Belongs to the endoribonuclease YbeY family.</text>
</comment>
<dbReference type="InterPro" id="IPR002036">
    <property type="entry name" value="YbeY"/>
</dbReference>
<dbReference type="PANTHER" id="PTHR46986">
    <property type="entry name" value="ENDORIBONUCLEASE YBEY, CHLOROPLASTIC"/>
    <property type="match status" value="1"/>
</dbReference>
<feature type="binding site" evidence="7">
    <location>
        <position position="121"/>
    </location>
    <ligand>
        <name>Zn(2+)</name>
        <dbReference type="ChEBI" id="CHEBI:29105"/>
        <note>catalytic</note>
    </ligand>
</feature>
<dbReference type="InterPro" id="IPR020549">
    <property type="entry name" value="YbeY_CS"/>
</dbReference>
<keyword evidence="3 7" id="KW-0479">Metal-binding</keyword>
<dbReference type="SUPFAM" id="SSF55486">
    <property type="entry name" value="Metalloproteases ('zincins'), catalytic domain"/>
    <property type="match status" value="1"/>
</dbReference>
<dbReference type="Gene3D" id="3.40.390.30">
    <property type="entry name" value="Metalloproteases ('zincins'), catalytic domain"/>
    <property type="match status" value="1"/>
</dbReference>
<keyword evidence="7" id="KW-0698">rRNA processing</keyword>
<keyword evidence="5 7" id="KW-0378">Hydrolase</keyword>
<dbReference type="HAMAP" id="MF_00009">
    <property type="entry name" value="Endoribonucl_YbeY"/>
    <property type="match status" value="1"/>
</dbReference>
<dbReference type="PROSITE" id="PS01306">
    <property type="entry name" value="UPF0054"/>
    <property type="match status" value="1"/>
</dbReference>
<accession>E1R3D1</accession>
<dbReference type="OrthoDB" id="9807740at2"/>
<dbReference type="GO" id="GO:0006364">
    <property type="term" value="P:rRNA processing"/>
    <property type="evidence" value="ECO:0007669"/>
    <property type="project" value="UniProtKB-UniRule"/>
</dbReference>